<reference evidence="2" key="1">
    <citation type="submission" date="2021-01" db="EMBL/GenBank/DDBJ databases">
        <title>Caligus Genome Assembly.</title>
        <authorList>
            <person name="Gallardo-Escarate C."/>
        </authorList>
    </citation>
    <scope>NUCLEOTIDE SEQUENCE [LARGE SCALE GENOMIC DNA]</scope>
</reference>
<dbReference type="EMBL" id="CP045893">
    <property type="protein sequence ID" value="QQP53348.1"/>
    <property type="molecule type" value="Genomic_DNA"/>
</dbReference>
<protein>
    <submittedName>
        <fullName evidence="1">Collagen type IV</fullName>
    </submittedName>
</protein>
<sequence>MGLKGEKEKEATMEKTASPVKMVRREAQDSLECQVKREYLVYQEKTVFPAYQVRWVASVIRGIEACQAFLVKWDPRAIQGSLASLVSVEEMVL</sequence>
<evidence type="ECO:0000313" key="2">
    <source>
        <dbReference type="Proteomes" id="UP000595437"/>
    </source>
</evidence>
<evidence type="ECO:0000313" key="1">
    <source>
        <dbReference type="EMBL" id="QQP53348.1"/>
    </source>
</evidence>
<accession>A0A7T8KCH0</accession>
<keyword evidence="2" id="KW-1185">Reference proteome</keyword>
<dbReference type="GO" id="GO:0005581">
    <property type="term" value="C:collagen trimer"/>
    <property type="evidence" value="ECO:0007669"/>
    <property type="project" value="UniProtKB-KW"/>
</dbReference>
<name>A0A7T8KCH0_CALRO</name>
<keyword evidence="1" id="KW-0176">Collagen</keyword>
<organism evidence="1 2">
    <name type="scientific">Caligus rogercresseyi</name>
    <name type="common">Sea louse</name>
    <dbReference type="NCBI Taxonomy" id="217165"/>
    <lineage>
        <taxon>Eukaryota</taxon>
        <taxon>Metazoa</taxon>
        <taxon>Ecdysozoa</taxon>
        <taxon>Arthropoda</taxon>
        <taxon>Crustacea</taxon>
        <taxon>Multicrustacea</taxon>
        <taxon>Hexanauplia</taxon>
        <taxon>Copepoda</taxon>
        <taxon>Siphonostomatoida</taxon>
        <taxon>Caligidae</taxon>
        <taxon>Caligus</taxon>
    </lineage>
</organism>
<dbReference type="Proteomes" id="UP000595437">
    <property type="component" value="Chromosome 4"/>
</dbReference>
<proteinExistence type="predicted"/>
<gene>
    <name evidence="1" type="ORF">FKW44_005803</name>
</gene>
<dbReference type="AlphaFoldDB" id="A0A7T8KCH0"/>